<dbReference type="PANTHER" id="PTHR11851:SF219">
    <property type="entry name" value="HYPOTHETICAL ZINC PROTEASE"/>
    <property type="match status" value="1"/>
</dbReference>
<dbReference type="Proteomes" id="UP000316714">
    <property type="component" value="Unassembled WGS sequence"/>
</dbReference>
<evidence type="ECO:0000259" key="1">
    <source>
        <dbReference type="Pfam" id="PF00675"/>
    </source>
</evidence>
<comment type="caution">
    <text evidence="3">The sequence shown here is derived from an EMBL/GenBank/DDBJ whole genome shotgun (WGS) entry which is preliminary data.</text>
</comment>
<dbReference type="GO" id="GO:0046872">
    <property type="term" value="F:metal ion binding"/>
    <property type="evidence" value="ECO:0007669"/>
    <property type="project" value="InterPro"/>
</dbReference>
<dbReference type="PANTHER" id="PTHR11851">
    <property type="entry name" value="METALLOPROTEASE"/>
    <property type="match status" value="1"/>
</dbReference>
<keyword evidence="4" id="KW-1185">Reference proteome</keyword>
<dbReference type="EMBL" id="SIHJ01000001">
    <property type="protein sequence ID" value="TWT35523.1"/>
    <property type="molecule type" value="Genomic_DNA"/>
</dbReference>
<reference evidence="3 4" key="1">
    <citation type="submission" date="2019-02" db="EMBL/GenBank/DDBJ databases">
        <title>Deep-cultivation of Planctomycetes and their phenomic and genomic characterization uncovers novel biology.</title>
        <authorList>
            <person name="Wiegand S."/>
            <person name="Jogler M."/>
            <person name="Boedeker C."/>
            <person name="Pinto D."/>
            <person name="Vollmers J."/>
            <person name="Rivas-Marin E."/>
            <person name="Kohn T."/>
            <person name="Peeters S.H."/>
            <person name="Heuer A."/>
            <person name="Rast P."/>
            <person name="Oberbeckmann S."/>
            <person name="Bunk B."/>
            <person name="Jeske O."/>
            <person name="Meyerdierks A."/>
            <person name="Storesund J.E."/>
            <person name="Kallscheuer N."/>
            <person name="Luecker S."/>
            <person name="Lage O.M."/>
            <person name="Pohl T."/>
            <person name="Merkel B.J."/>
            <person name="Hornburger P."/>
            <person name="Mueller R.-W."/>
            <person name="Bruemmer F."/>
            <person name="Labrenz M."/>
            <person name="Spormann A.M."/>
            <person name="Op Den Camp H."/>
            <person name="Overmann J."/>
            <person name="Amann R."/>
            <person name="Jetten M.S.M."/>
            <person name="Mascher T."/>
            <person name="Medema M.H."/>
            <person name="Devos D.P."/>
            <person name="Kaster A.-K."/>
            <person name="Ovreas L."/>
            <person name="Rohde M."/>
            <person name="Galperin M.Y."/>
            <person name="Jogler C."/>
        </authorList>
    </citation>
    <scope>NUCLEOTIDE SEQUENCE [LARGE SCALE GENOMIC DNA]</scope>
    <source>
        <strain evidence="3 4">KOR34</strain>
    </source>
</reference>
<name>A0A5C5VC43_9BACT</name>
<evidence type="ECO:0000259" key="2">
    <source>
        <dbReference type="Pfam" id="PF05193"/>
    </source>
</evidence>
<dbReference type="Pfam" id="PF05193">
    <property type="entry name" value="Peptidase_M16_C"/>
    <property type="match status" value="1"/>
</dbReference>
<dbReference type="Pfam" id="PF00675">
    <property type="entry name" value="Peptidase_M16"/>
    <property type="match status" value="1"/>
</dbReference>
<dbReference type="InterPro" id="IPR007863">
    <property type="entry name" value="Peptidase_M16_C"/>
</dbReference>
<feature type="domain" description="Peptidase M16 C-terminal" evidence="2">
    <location>
        <begin position="155"/>
        <end position="324"/>
    </location>
</feature>
<organism evidence="3 4">
    <name type="scientific">Posidoniimonas corsicana</name>
    <dbReference type="NCBI Taxonomy" id="1938618"/>
    <lineage>
        <taxon>Bacteria</taxon>
        <taxon>Pseudomonadati</taxon>
        <taxon>Planctomycetota</taxon>
        <taxon>Planctomycetia</taxon>
        <taxon>Pirellulales</taxon>
        <taxon>Lacipirellulaceae</taxon>
        <taxon>Posidoniimonas</taxon>
    </lineage>
</organism>
<dbReference type="OrthoDB" id="9762085at2"/>
<protein>
    <submittedName>
        <fullName evidence="3">Peptidase M16 inactive domain protein</fullName>
    </submittedName>
</protein>
<evidence type="ECO:0000313" key="3">
    <source>
        <dbReference type="EMBL" id="TWT35523.1"/>
    </source>
</evidence>
<feature type="domain" description="Peptidase M16 N-terminal" evidence="1">
    <location>
        <begin position="8"/>
        <end position="135"/>
    </location>
</feature>
<evidence type="ECO:0000313" key="4">
    <source>
        <dbReference type="Proteomes" id="UP000316714"/>
    </source>
</evidence>
<sequence length="401" mass="43793">MVLLGEPNPSFQSAAFTMLAPAGCRHDPAGKAGLASLTCEMTLRGAGDRDGRALINDLDALGVDRGESVGVSQVSLRASGMAEALAPALEIYADILRRPLLPADQIEAGRMVCLQELRGIEDEPSHKLMQELRRQHYPSPWGLPSQGEIDTVKRLTPHDVEAFHGRHYQPGGAILAIAGGFEWERIVDLVQRLFADWEAPDEGAQAPPPEIAPVTHIPYESNQCHIGLAYDSVPYDHDDYFQAWASVGVLSGGMSSRLFTEVREKRGLCYTVSASLQSQKERSAVFCYAGTTCERAQETLDVTHAELLKLRDGIKQNELDCLKARIKSSLILQQESSSSRSGSLAHDWYRLGRVRPVDELSAIIDAITAESINKFLEGQPPENFTLVTLGPEPLESPVGIS</sequence>
<dbReference type="AlphaFoldDB" id="A0A5C5VC43"/>
<dbReference type="Gene3D" id="3.30.830.10">
    <property type="entry name" value="Metalloenzyme, LuxS/M16 peptidase-like"/>
    <property type="match status" value="2"/>
</dbReference>
<accession>A0A5C5VC43</accession>
<gene>
    <name evidence="3" type="ORF">KOR34_04160</name>
</gene>
<dbReference type="InterPro" id="IPR050361">
    <property type="entry name" value="MPP/UQCRC_Complex"/>
</dbReference>
<dbReference type="InterPro" id="IPR011249">
    <property type="entry name" value="Metalloenz_LuxS/M16"/>
</dbReference>
<dbReference type="SUPFAM" id="SSF63411">
    <property type="entry name" value="LuxS/MPP-like metallohydrolase"/>
    <property type="match status" value="2"/>
</dbReference>
<proteinExistence type="predicted"/>
<dbReference type="InterPro" id="IPR011765">
    <property type="entry name" value="Pept_M16_N"/>
</dbReference>